<dbReference type="GO" id="GO:0004623">
    <property type="term" value="F:phospholipase A2 activity"/>
    <property type="evidence" value="ECO:0007669"/>
    <property type="project" value="UniProtKB-EC"/>
</dbReference>
<dbReference type="GO" id="GO:0016020">
    <property type="term" value="C:membrane"/>
    <property type="evidence" value="ECO:0007669"/>
    <property type="project" value="UniProtKB-SubCell"/>
</dbReference>
<dbReference type="InterPro" id="IPR041847">
    <property type="entry name" value="C2_cPLA2"/>
</dbReference>
<dbReference type="PROSITE" id="PS51210">
    <property type="entry name" value="PLA2C"/>
    <property type="match status" value="1"/>
</dbReference>
<keyword evidence="8 13" id="KW-0106">Calcium</keyword>
<dbReference type="SMART" id="SM00239">
    <property type="entry name" value="C2"/>
    <property type="match status" value="1"/>
</dbReference>
<keyword evidence="6 13" id="KW-0479">Metal-binding</keyword>
<dbReference type="Pfam" id="PF01735">
    <property type="entry name" value="PLA2_B"/>
    <property type="match status" value="1"/>
</dbReference>
<evidence type="ECO:0000256" key="4">
    <source>
        <dbReference type="ARBA" id="ARBA00013278"/>
    </source>
</evidence>
<dbReference type="CDD" id="cd04036">
    <property type="entry name" value="C2_cPLA2"/>
    <property type="match status" value="1"/>
</dbReference>
<sequence>MCFFSFILQPEIPQLRWLTVKIIGMRNLRKADLLSQTDCYVRLWLPTASHQEARTRTVSNCRNPVWNETFHFMIQSEVKNVLELTVCDEDTITPDDQLLTVRFDVAKIQPGEKVRLSFELNPEGWNVTQVASICYFFRDRCSYHYSVRYFLFTGRDFTFAMKGSYEETRKISMGPSCSQRDSDSTMFNYIKYSQPNLDMVLPKERLYCGVCFCLWTLITAKVPSGRSKGLALNVFFVLILCSSSKNLDLRLGFDLCAEEKDFICKRKKVVAAALKNVLQLDEDLQEDEVPVVAVVTTAGGVRSMTSMFGSLLALQELGVLDCISYISGLSATTWTMAKLYEDANWSQKDLRGPIDDIWKYVIKSKLHCFSTDHLKYYEKELCERKLEGHKLSFTDLWGLFIDSMLHNEENTHKLSDQQLAVNQGQNPLPIYLSLNVRDKFSTLDFKEWVEFTPYEVGALKYGAFVRSEDFGSEFFMGHLMKKIPESRICFLEGTWSNIFSQSFMDVVYLSGHSEDFWHRWTRGTEHDIEEHPALPTRPHEQTTCLSLPKGYLSNALREMMTGRPVVSYYHNFIKGLQLHNKYLENESFCMWKDTVLDSSPNQLNAMGDYLKLVDTAFFINTSCPPFLRPERKVDVILHLNYSGGSQTLPLDLFSEYCLEQGIPFPCTELSCEDREHLKECYVFEDNLEAPILVYFPLVCDTFQRYKAPNVERSPAEMEQGRVDVSNCFAPYGTGQLTYTEGNFNKLLNLCNYNILNNKRLILQALKTAVERKKRFKNCSLPQSSELS</sequence>
<dbReference type="InterPro" id="IPR040723">
    <property type="entry name" value="cPLA2_C2"/>
</dbReference>
<proteinExistence type="predicted"/>
<evidence type="ECO:0000256" key="9">
    <source>
        <dbReference type="ARBA" id="ARBA00022963"/>
    </source>
</evidence>
<dbReference type="GO" id="GO:0005509">
    <property type="term" value="F:calcium ion binding"/>
    <property type="evidence" value="ECO:0007669"/>
    <property type="project" value="InterPro"/>
</dbReference>
<keyword evidence="10 12" id="KW-0443">Lipid metabolism</keyword>
<dbReference type="InterPro" id="IPR002642">
    <property type="entry name" value="LysoPLipase_cat_dom"/>
</dbReference>
<evidence type="ECO:0000313" key="17">
    <source>
        <dbReference type="Proteomes" id="UP000000539"/>
    </source>
</evidence>
<evidence type="ECO:0000256" key="8">
    <source>
        <dbReference type="ARBA" id="ARBA00022837"/>
    </source>
</evidence>
<evidence type="ECO:0000256" key="13">
    <source>
        <dbReference type="RuleBase" id="RU362102"/>
    </source>
</evidence>
<dbReference type="PANTHER" id="PTHR10728">
    <property type="entry name" value="CYTOSOLIC PHOSPHOLIPASE A2"/>
    <property type="match status" value="1"/>
</dbReference>
<keyword evidence="17" id="KW-1185">Reference proteome</keyword>
<evidence type="ECO:0000256" key="1">
    <source>
        <dbReference type="ARBA" id="ARBA00001913"/>
    </source>
</evidence>
<dbReference type="CDD" id="cd07201">
    <property type="entry name" value="cPLA2_Grp-IVB-IVD-IVE-IVF"/>
    <property type="match status" value="1"/>
</dbReference>
<dbReference type="SMART" id="SM00022">
    <property type="entry name" value="PLAc"/>
    <property type="match status" value="1"/>
</dbReference>
<dbReference type="OrthoDB" id="419768at2759"/>
<comment type="cofactor">
    <cofactor evidence="1">
        <name>Ca(2+)</name>
        <dbReference type="ChEBI" id="CHEBI:29108"/>
    </cofactor>
</comment>
<dbReference type="Pfam" id="PF00168">
    <property type="entry name" value="C2"/>
    <property type="match status" value="1"/>
</dbReference>
<dbReference type="GO" id="GO:0005829">
    <property type="term" value="C:cytosol"/>
    <property type="evidence" value="ECO:0007669"/>
    <property type="project" value="UniProtKB-SubCell"/>
</dbReference>
<feature type="domain" description="PLA2c" evidence="15">
    <location>
        <begin position="240"/>
        <end position="787"/>
    </location>
</feature>
<dbReference type="InterPro" id="IPR000008">
    <property type="entry name" value="C2_dom"/>
</dbReference>
<dbReference type="InterPro" id="IPR035892">
    <property type="entry name" value="C2_domain_sf"/>
</dbReference>
<accession>A0A8V0ZKX1</accession>
<feature type="domain" description="C2" evidence="14">
    <location>
        <begin position="1"/>
        <end position="118"/>
    </location>
</feature>
<dbReference type="Ensembl" id="ENSGALT00010049537.1">
    <property type="protein sequence ID" value="ENSGALP00010029270.1"/>
    <property type="gene ID" value="ENSGALG00010020478.1"/>
</dbReference>
<evidence type="ECO:0000259" key="14">
    <source>
        <dbReference type="PROSITE" id="PS50004"/>
    </source>
</evidence>
<dbReference type="AlphaFoldDB" id="A0A8V0ZKX1"/>
<dbReference type="EC" id="3.1.1.4" evidence="4 13"/>
<reference evidence="16" key="2">
    <citation type="submission" date="2025-08" db="UniProtKB">
        <authorList>
            <consortium name="Ensembl"/>
        </authorList>
    </citation>
    <scope>IDENTIFICATION</scope>
    <source>
        <strain evidence="16">broiler</strain>
    </source>
</reference>
<keyword evidence="7 12" id="KW-0378">Hydrolase</keyword>
<comment type="catalytic activity">
    <reaction evidence="13">
        <text>a 1,2-diacyl-sn-glycero-3-phosphocholine + H2O = a 1-acyl-sn-glycero-3-phosphocholine + a fatty acid + H(+)</text>
        <dbReference type="Rhea" id="RHEA:15801"/>
        <dbReference type="ChEBI" id="CHEBI:15377"/>
        <dbReference type="ChEBI" id="CHEBI:15378"/>
        <dbReference type="ChEBI" id="CHEBI:28868"/>
        <dbReference type="ChEBI" id="CHEBI:57643"/>
        <dbReference type="ChEBI" id="CHEBI:58168"/>
        <dbReference type="EC" id="3.1.1.4"/>
    </reaction>
</comment>
<keyword evidence="9 12" id="KW-0442">Lipid degradation</keyword>
<organism evidence="16 17">
    <name type="scientific">Gallus gallus</name>
    <name type="common">Chicken</name>
    <dbReference type="NCBI Taxonomy" id="9031"/>
    <lineage>
        <taxon>Eukaryota</taxon>
        <taxon>Metazoa</taxon>
        <taxon>Chordata</taxon>
        <taxon>Craniata</taxon>
        <taxon>Vertebrata</taxon>
        <taxon>Euteleostomi</taxon>
        <taxon>Archelosauria</taxon>
        <taxon>Archosauria</taxon>
        <taxon>Dinosauria</taxon>
        <taxon>Saurischia</taxon>
        <taxon>Theropoda</taxon>
        <taxon>Coelurosauria</taxon>
        <taxon>Aves</taxon>
        <taxon>Neognathae</taxon>
        <taxon>Galloanserae</taxon>
        <taxon>Galliformes</taxon>
        <taxon>Phasianidae</taxon>
        <taxon>Phasianinae</taxon>
        <taxon>Gallus</taxon>
    </lineage>
</organism>
<reference evidence="16" key="1">
    <citation type="submission" date="2020-11" db="EMBL/GenBank/DDBJ databases">
        <title>Gallus gallus (Chicken) genome, bGalGal1, GRCg7b, maternal haplotype autosomes + Z &amp; W.</title>
        <authorList>
            <person name="Warren W."/>
            <person name="Formenti G."/>
            <person name="Fedrigo O."/>
            <person name="Haase B."/>
            <person name="Mountcastle J."/>
            <person name="Balacco J."/>
            <person name="Tracey A."/>
            <person name="Schneider V."/>
            <person name="Okimoto R."/>
            <person name="Cheng H."/>
            <person name="Hawken R."/>
            <person name="Howe K."/>
            <person name="Jarvis E.D."/>
        </authorList>
    </citation>
    <scope>NUCLEOTIDE SEQUENCE [LARGE SCALE GENOMIC DNA]</scope>
    <source>
        <strain evidence="16">Broiler</strain>
    </source>
</reference>
<dbReference type="Proteomes" id="UP000000539">
    <property type="component" value="Chromosome 5"/>
</dbReference>
<evidence type="ECO:0000256" key="2">
    <source>
        <dbReference type="ARBA" id="ARBA00004170"/>
    </source>
</evidence>
<keyword evidence="5 13" id="KW-0963">Cytoplasm</keyword>
<gene>
    <name evidence="16" type="primary">LOC423229</name>
</gene>
<name>A0A8V0ZKX1_CHICK</name>
<dbReference type="GeneTree" id="ENSGT01030000234606"/>
<keyword evidence="11" id="KW-0472">Membrane</keyword>
<dbReference type="GO" id="GO:0009395">
    <property type="term" value="P:phospholipid catabolic process"/>
    <property type="evidence" value="ECO:0007669"/>
    <property type="project" value="InterPro"/>
</dbReference>
<evidence type="ECO:0000256" key="11">
    <source>
        <dbReference type="ARBA" id="ARBA00023136"/>
    </source>
</evidence>
<evidence type="ECO:0000259" key="15">
    <source>
        <dbReference type="PROSITE" id="PS51210"/>
    </source>
</evidence>
<protein>
    <recommendedName>
        <fullName evidence="4 13">Phospholipase A2</fullName>
        <ecNumber evidence="4 13">3.1.1.4</ecNumber>
    </recommendedName>
</protein>
<comment type="subcellular location">
    <subcellularLocation>
        <location evidence="3">Cytoplasm</location>
        <location evidence="3">Cytosol</location>
    </subcellularLocation>
    <subcellularLocation>
        <location evidence="2">Membrane</location>
        <topology evidence="2">Peripheral membrane protein</topology>
    </subcellularLocation>
</comment>
<evidence type="ECO:0000256" key="10">
    <source>
        <dbReference type="ARBA" id="ARBA00023098"/>
    </source>
</evidence>
<evidence type="ECO:0000256" key="6">
    <source>
        <dbReference type="ARBA" id="ARBA00022723"/>
    </source>
</evidence>
<evidence type="ECO:0000313" key="16">
    <source>
        <dbReference type="Ensembl" id="ENSGALP00010029270.1"/>
    </source>
</evidence>
<evidence type="ECO:0000256" key="12">
    <source>
        <dbReference type="PROSITE-ProRule" id="PRU00555"/>
    </source>
</evidence>
<dbReference type="InterPro" id="IPR016035">
    <property type="entry name" value="Acyl_Trfase/lysoPLipase"/>
</dbReference>
<dbReference type="Gene3D" id="2.60.40.150">
    <property type="entry name" value="C2 domain"/>
    <property type="match status" value="1"/>
</dbReference>
<dbReference type="PROSITE" id="PS50004">
    <property type="entry name" value="C2"/>
    <property type="match status" value="1"/>
</dbReference>
<dbReference type="SUPFAM" id="SSF52151">
    <property type="entry name" value="FabD/lysophospholipase-like"/>
    <property type="match status" value="1"/>
</dbReference>
<dbReference type="FunFam" id="3.40.1090.10:FF:000002">
    <property type="entry name" value="Phospholipase A2"/>
    <property type="match status" value="1"/>
</dbReference>
<reference evidence="16" key="3">
    <citation type="submission" date="2025-09" db="UniProtKB">
        <authorList>
            <consortium name="Ensembl"/>
        </authorList>
    </citation>
    <scope>IDENTIFICATION</scope>
    <source>
        <strain evidence="16">broiler</strain>
    </source>
</reference>
<evidence type="ECO:0000256" key="3">
    <source>
        <dbReference type="ARBA" id="ARBA00004514"/>
    </source>
</evidence>
<evidence type="ECO:0000256" key="7">
    <source>
        <dbReference type="ARBA" id="ARBA00022801"/>
    </source>
</evidence>
<dbReference type="FunFam" id="2.60.40.150:FF:000030">
    <property type="entry name" value="Phospholipase A2"/>
    <property type="match status" value="1"/>
</dbReference>
<evidence type="ECO:0000256" key="5">
    <source>
        <dbReference type="ARBA" id="ARBA00022490"/>
    </source>
</evidence>
<dbReference type="Pfam" id="PF18695">
    <property type="entry name" value="cPLA2_C2"/>
    <property type="match status" value="1"/>
</dbReference>
<dbReference type="SUPFAM" id="SSF49562">
    <property type="entry name" value="C2 domain (Calcium/lipid-binding domain, CaLB)"/>
    <property type="match status" value="1"/>
</dbReference>
<comment type="domain">
    <text evidence="13">The N-terminal C2 domain associates with lipid membranes upon calcium binding.</text>
</comment>
<dbReference type="Gene3D" id="3.40.1090.10">
    <property type="entry name" value="Cytosolic phospholipase A2 catalytic domain"/>
    <property type="match status" value="1"/>
</dbReference>
<dbReference type="PANTHER" id="PTHR10728:SF67">
    <property type="entry name" value="PHOSPHOLIPASE A2"/>
    <property type="match status" value="1"/>
</dbReference>